<name>A0ABD0YE19_9HEMI</name>
<dbReference type="AlphaFoldDB" id="A0ABD0YE19"/>
<keyword evidence="3" id="KW-1185">Reference proteome</keyword>
<comment type="caution">
    <text evidence="2">The sequence shown here is derived from an EMBL/GenBank/DDBJ whole genome shotgun (WGS) entry which is preliminary data.</text>
</comment>
<dbReference type="Proteomes" id="UP001558652">
    <property type="component" value="Unassembled WGS sequence"/>
</dbReference>
<protein>
    <submittedName>
        <fullName evidence="2">Uncharacterized protein</fullName>
    </submittedName>
</protein>
<accession>A0ABD0YE19</accession>
<evidence type="ECO:0000313" key="2">
    <source>
        <dbReference type="EMBL" id="KAL1117303.1"/>
    </source>
</evidence>
<organism evidence="2 3">
    <name type="scientific">Ranatra chinensis</name>
    <dbReference type="NCBI Taxonomy" id="642074"/>
    <lineage>
        <taxon>Eukaryota</taxon>
        <taxon>Metazoa</taxon>
        <taxon>Ecdysozoa</taxon>
        <taxon>Arthropoda</taxon>
        <taxon>Hexapoda</taxon>
        <taxon>Insecta</taxon>
        <taxon>Pterygota</taxon>
        <taxon>Neoptera</taxon>
        <taxon>Paraneoptera</taxon>
        <taxon>Hemiptera</taxon>
        <taxon>Heteroptera</taxon>
        <taxon>Panheteroptera</taxon>
        <taxon>Nepomorpha</taxon>
        <taxon>Nepidae</taxon>
        <taxon>Ranatrinae</taxon>
        <taxon>Ranatra</taxon>
    </lineage>
</organism>
<dbReference type="EMBL" id="JBFDAA010000016">
    <property type="protein sequence ID" value="KAL1117303.1"/>
    <property type="molecule type" value="Genomic_DNA"/>
</dbReference>
<proteinExistence type="predicted"/>
<gene>
    <name evidence="2" type="ORF">AAG570_004629</name>
</gene>
<keyword evidence="1" id="KW-0175">Coiled coil</keyword>
<reference evidence="2 3" key="1">
    <citation type="submission" date="2024-07" db="EMBL/GenBank/DDBJ databases">
        <title>Chromosome-level genome assembly of the water stick insect Ranatra chinensis (Heteroptera: Nepidae).</title>
        <authorList>
            <person name="Liu X."/>
        </authorList>
    </citation>
    <scope>NUCLEOTIDE SEQUENCE [LARGE SCALE GENOMIC DNA]</scope>
    <source>
        <strain evidence="2">Cailab_2021Rc</strain>
        <tissue evidence="2">Muscle</tissue>
    </source>
</reference>
<evidence type="ECO:0000313" key="3">
    <source>
        <dbReference type="Proteomes" id="UP001558652"/>
    </source>
</evidence>
<feature type="coiled-coil region" evidence="1">
    <location>
        <begin position="38"/>
        <end position="68"/>
    </location>
</feature>
<sequence length="443" mass="50942">MSLDLEDAMDVPKWSTEEKLVLFERIISLYDSEKRWMEDRVVEEAKELEKEIKELDKMTLEERKLLNQEGPGEEILELLKTDPEIERICKRKKPEEILEILEHTVFRLQKKYDSMKYEQAIEEKKLRQKYLELENLEKGQDETMLPQIVKECNRVAAEIQRLTFQRQTAENLHGDYEKVIRILEKEARGYDKVLNGLKAEMTIQCECIVKMLELGQKAILDGKELAEKYQKLVEAEKEAEQQTMDKVKAMVELMDKAKQAAGQMLPPNSYNPSEELSPEVQEYQRQMEETAAKLEDDIELLMETTKASSPEDIFYSSMCFVAGNLPTVPPLGNSAHCTLFGRLSPLYFLADTPHTIYLIFATRFNARRIFMRRLNPLKYSLADRLQVPFQGGVRGQDGLNAVVLTGGLTPEASRSVLQALARFVSDRPRGRQPILASGSGKRS</sequence>
<feature type="coiled-coil region" evidence="1">
    <location>
        <begin position="166"/>
        <end position="245"/>
    </location>
</feature>
<evidence type="ECO:0000256" key="1">
    <source>
        <dbReference type="SAM" id="Coils"/>
    </source>
</evidence>